<dbReference type="PANTHER" id="PTHR33639:SF1">
    <property type="entry name" value="T23E23.25"/>
    <property type="match status" value="1"/>
</dbReference>
<evidence type="ECO:0008006" key="3">
    <source>
        <dbReference type="Google" id="ProtNLM"/>
    </source>
</evidence>
<reference evidence="1 2" key="1">
    <citation type="journal article" date="2023" name="Hortic Res">
        <title>Pangenome of water caltrop reveals structural variations and asymmetric subgenome divergence after allopolyploidization.</title>
        <authorList>
            <person name="Zhang X."/>
            <person name="Chen Y."/>
            <person name="Wang L."/>
            <person name="Yuan Y."/>
            <person name="Fang M."/>
            <person name="Shi L."/>
            <person name="Lu R."/>
            <person name="Comes H.P."/>
            <person name="Ma Y."/>
            <person name="Chen Y."/>
            <person name="Huang G."/>
            <person name="Zhou Y."/>
            <person name="Zheng Z."/>
            <person name="Qiu Y."/>
        </authorList>
    </citation>
    <scope>NUCLEOTIDE SEQUENCE [LARGE SCALE GENOMIC DNA]</scope>
    <source>
        <tissue evidence="1">Roots</tissue>
    </source>
</reference>
<sequence>MSRRPERDKTKPGTLIHCKRPAMSFLRKARHLTTTARSSISRSSSCRCRRIASPSLDLGRSAFSSVAETGAPNVAGVVGGENVLVFPSGGGSAASAVVKPVMPTLLQPRVVIYDGVCHLCHRGVKWVIRADKHKKIKFCCLQSQAAEPYMKLCGLQREDVLRRFLFIEGPGLYHQASTAALRVMSYLPLPYSALSALLLVPSPVRDGVYDYVAKKRYGWFGKEDECLVLREQDLLDHFIDRDEILEKSRSAL</sequence>
<evidence type="ECO:0000313" key="1">
    <source>
        <dbReference type="EMBL" id="KAK4779964.1"/>
    </source>
</evidence>
<name>A0AAN7L8K3_9MYRT</name>
<keyword evidence="2" id="KW-1185">Reference proteome</keyword>
<proteinExistence type="predicted"/>
<dbReference type="Proteomes" id="UP001345219">
    <property type="component" value="Chromosome 13"/>
</dbReference>
<dbReference type="GO" id="GO:0015035">
    <property type="term" value="F:protein-disulfide reductase activity"/>
    <property type="evidence" value="ECO:0007669"/>
    <property type="project" value="InterPro"/>
</dbReference>
<dbReference type="AlphaFoldDB" id="A0AAN7L8K3"/>
<comment type="caution">
    <text evidence="1">The sequence shown here is derived from an EMBL/GenBank/DDBJ whole genome shotgun (WGS) entry which is preliminary data.</text>
</comment>
<evidence type="ECO:0000313" key="2">
    <source>
        <dbReference type="Proteomes" id="UP001345219"/>
    </source>
</evidence>
<dbReference type="InterPro" id="IPR052927">
    <property type="entry name" value="DCC_oxidoreductase"/>
</dbReference>
<organism evidence="1 2">
    <name type="scientific">Trapa incisa</name>
    <dbReference type="NCBI Taxonomy" id="236973"/>
    <lineage>
        <taxon>Eukaryota</taxon>
        <taxon>Viridiplantae</taxon>
        <taxon>Streptophyta</taxon>
        <taxon>Embryophyta</taxon>
        <taxon>Tracheophyta</taxon>
        <taxon>Spermatophyta</taxon>
        <taxon>Magnoliopsida</taxon>
        <taxon>eudicotyledons</taxon>
        <taxon>Gunneridae</taxon>
        <taxon>Pentapetalae</taxon>
        <taxon>rosids</taxon>
        <taxon>malvids</taxon>
        <taxon>Myrtales</taxon>
        <taxon>Lythraceae</taxon>
        <taxon>Trapa</taxon>
    </lineage>
</organism>
<accession>A0AAN7L8K3</accession>
<dbReference type="Pfam" id="PF04134">
    <property type="entry name" value="DCC1-like"/>
    <property type="match status" value="1"/>
</dbReference>
<dbReference type="InterPro" id="IPR007263">
    <property type="entry name" value="DCC1-like"/>
</dbReference>
<protein>
    <recommendedName>
        <fullName evidence="3">Thiol-disulfide oxidoreductase DCC</fullName>
    </recommendedName>
</protein>
<dbReference type="PANTHER" id="PTHR33639">
    <property type="entry name" value="THIOL-DISULFIDE OXIDOREDUCTASE DCC"/>
    <property type="match status" value="1"/>
</dbReference>
<dbReference type="EMBL" id="JAXIOK010000001">
    <property type="protein sequence ID" value="KAK4779964.1"/>
    <property type="molecule type" value="Genomic_DNA"/>
</dbReference>
<gene>
    <name evidence="1" type="ORF">SAY87_016070</name>
</gene>